<dbReference type="EMBL" id="JABSTQ010011236">
    <property type="protein sequence ID" value="KAG0413744.1"/>
    <property type="molecule type" value="Genomic_DNA"/>
</dbReference>
<evidence type="ECO:0000313" key="2">
    <source>
        <dbReference type="Proteomes" id="UP000805193"/>
    </source>
</evidence>
<feature type="non-terminal residue" evidence="1">
    <location>
        <position position="1"/>
    </location>
</feature>
<dbReference type="Proteomes" id="UP000805193">
    <property type="component" value="Unassembled WGS sequence"/>
</dbReference>
<proteinExistence type="predicted"/>
<accession>A0AC60P3D3</accession>
<name>A0AC60P3D3_IXOPE</name>
<evidence type="ECO:0000313" key="1">
    <source>
        <dbReference type="EMBL" id="KAG0413744.1"/>
    </source>
</evidence>
<sequence>VHTPTGPRKARNSSPRQPNRRNAFPAIVEAKARADGAGQTGRPLLQVPLKASPVSKFKHETLKIQIQTKQTLPDRVYPYLCLYHYCRCAAVAGIEEGSAGGVAQRSLSRVGQKYSKMMALRDGANGPSVTRQN</sequence>
<keyword evidence="2" id="KW-1185">Reference proteome</keyword>
<comment type="caution">
    <text evidence="1">The sequence shown here is derived from an EMBL/GenBank/DDBJ whole genome shotgun (WGS) entry which is preliminary data.</text>
</comment>
<organism evidence="1 2">
    <name type="scientific">Ixodes persulcatus</name>
    <name type="common">Taiga tick</name>
    <dbReference type="NCBI Taxonomy" id="34615"/>
    <lineage>
        <taxon>Eukaryota</taxon>
        <taxon>Metazoa</taxon>
        <taxon>Ecdysozoa</taxon>
        <taxon>Arthropoda</taxon>
        <taxon>Chelicerata</taxon>
        <taxon>Arachnida</taxon>
        <taxon>Acari</taxon>
        <taxon>Parasitiformes</taxon>
        <taxon>Ixodida</taxon>
        <taxon>Ixodoidea</taxon>
        <taxon>Ixodidae</taxon>
        <taxon>Ixodinae</taxon>
        <taxon>Ixodes</taxon>
    </lineage>
</organism>
<feature type="non-terminal residue" evidence="1">
    <location>
        <position position="133"/>
    </location>
</feature>
<gene>
    <name evidence="1" type="ORF">HPB47_009105</name>
</gene>
<reference evidence="1 2" key="1">
    <citation type="journal article" date="2020" name="Cell">
        <title>Large-Scale Comparative Analyses of Tick Genomes Elucidate Their Genetic Diversity and Vector Capacities.</title>
        <authorList>
            <consortium name="Tick Genome and Microbiome Consortium (TIGMIC)"/>
            <person name="Jia N."/>
            <person name="Wang J."/>
            <person name="Shi W."/>
            <person name="Du L."/>
            <person name="Sun Y."/>
            <person name="Zhan W."/>
            <person name="Jiang J.F."/>
            <person name="Wang Q."/>
            <person name="Zhang B."/>
            <person name="Ji P."/>
            <person name="Bell-Sakyi L."/>
            <person name="Cui X.M."/>
            <person name="Yuan T.T."/>
            <person name="Jiang B.G."/>
            <person name="Yang W.F."/>
            <person name="Lam T.T."/>
            <person name="Chang Q.C."/>
            <person name="Ding S.J."/>
            <person name="Wang X.J."/>
            <person name="Zhu J.G."/>
            <person name="Ruan X.D."/>
            <person name="Zhao L."/>
            <person name="Wei J.T."/>
            <person name="Ye R.Z."/>
            <person name="Que T.C."/>
            <person name="Du C.H."/>
            <person name="Zhou Y.H."/>
            <person name="Cheng J.X."/>
            <person name="Dai P.F."/>
            <person name="Guo W.B."/>
            <person name="Han X.H."/>
            <person name="Huang E.J."/>
            <person name="Li L.F."/>
            <person name="Wei W."/>
            <person name="Gao Y.C."/>
            <person name="Liu J.Z."/>
            <person name="Shao H.Z."/>
            <person name="Wang X."/>
            <person name="Wang C.C."/>
            <person name="Yang T.C."/>
            <person name="Huo Q.B."/>
            <person name="Li W."/>
            <person name="Chen H.Y."/>
            <person name="Chen S.E."/>
            <person name="Zhou L.G."/>
            <person name="Ni X.B."/>
            <person name="Tian J.H."/>
            <person name="Sheng Y."/>
            <person name="Liu T."/>
            <person name="Pan Y.S."/>
            <person name="Xia L.Y."/>
            <person name="Li J."/>
            <person name="Zhao F."/>
            <person name="Cao W.C."/>
        </authorList>
    </citation>
    <scope>NUCLEOTIDE SEQUENCE [LARGE SCALE GENOMIC DNA]</scope>
    <source>
        <strain evidence="1">Iper-2018</strain>
    </source>
</reference>
<protein>
    <submittedName>
        <fullName evidence="1">Uncharacterized protein</fullName>
    </submittedName>
</protein>